<feature type="compositionally biased region" description="Basic residues" evidence="6">
    <location>
        <begin position="256"/>
        <end position="269"/>
    </location>
</feature>
<evidence type="ECO:0000259" key="7">
    <source>
        <dbReference type="Pfam" id="PF25220"/>
    </source>
</evidence>
<dbReference type="PANTHER" id="PTHR35740">
    <property type="entry name" value="OS12G0111700 PROTEIN"/>
    <property type="match status" value="1"/>
</dbReference>
<evidence type="ECO:0000256" key="3">
    <source>
        <dbReference type="ARBA" id="ARBA00023242"/>
    </source>
</evidence>
<dbReference type="EMBL" id="NBSK02000002">
    <property type="protein sequence ID" value="KAJ0220201.1"/>
    <property type="molecule type" value="Genomic_DNA"/>
</dbReference>
<keyword evidence="4" id="KW-0131">Cell cycle</keyword>
<gene>
    <name evidence="8" type="ORF">LSAT_V11C200096770</name>
</gene>
<dbReference type="GO" id="GO:0051301">
    <property type="term" value="P:cell division"/>
    <property type="evidence" value="ECO:0007669"/>
    <property type="project" value="UniProtKB-KW"/>
</dbReference>
<evidence type="ECO:0000256" key="1">
    <source>
        <dbReference type="ARBA" id="ARBA00022618"/>
    </source>
</evidence>
<dbReference type="GO" id="GO:0005634">
    <property type="term" value="C:nucleus"/>
    <property type="evidence" value="ECO:0007669"/>
    <property type="project" value="UniProtKB-SubCell"/>
</dbReference>
<dbReference type="AlphaFoldDB" id="A0A9R1W7X1"/>
<evidence type="ECO:0000313" key="8">
    <source>
        <dbReference type="EMBL" id="KAJ0220201.1"/>
    </source>
</evidence>
<organism evidence="8 9">
    <name type="scientific">Lactuca sativa</name>
    <name type="common">Garden lettuce</name>
    <dbReference type="NCBI Taxonomy" id="4236"/>
    <lineage>
        <taxon>Eukaryota</taxon>
        <taxon>Viridiplantae</taxon>
        <taxon>Streptophyta</taxon>
        <taxon>Embryophyta</taxon>
        <taxon>Tracheophyta</taxon>
        <taxon>Spermatophyta</taxon>
        <taxon>Magnoliopsida</taxon>
        <taxon>eudicotyledons</taxon>
        <taxon>Gunneridae</taxon>
        <taxon>Pentapetalae</taxon>
        <taxon>asterids</taxon>
        <taxon>campanulids</taxon>
        <taxon>Asterales</taxon>
        <taxon>Asteraceae</taxon>
        <taxon>Cichorioideae</taxon>
        <taxon>Cichorieae</taxon>
        <taxon>Lactucinae</taxon>
        <taxon>Lactuca</taxon>
    </lineage>
</organism>
<feature type="compositionally biased region" description="Polar residues" evidence="6">
    <location>
        <begin position="62"/>
        <end position="80"/>
    </location>
</feature>
<feature type="region of interest" description="Disordered" evidence="6">
    <location>
        <begin position="100"/>
        <end position="120"/>
    </location>
</feature>
<keyword evidence="1" id="KW-0132">Cell division</keyword>
<keyword evidence="3" id="KW-0539">Nucleus</keyword>
<keyword evidence="2" id="KW-0498">Mitosis</keyword>
<dbReference type="Proteomes" id="UP000235145">
    <property type="component" value="Unassembled WGS sequence"/>
</dbReference>
<comment type="similarity">
    <text evidence="5">Belongs to the sororin family.</text>
</comment>
<evidence type="ECO:0000256" key="5">
    <source>
        <dbReference type="ARBA" id="ARBA00093465"/>
    </source>
</evidence>
<accession>A0A9R1W7X1</accession>
<feature type="region of interest" description="Disordered" evidence="6">
    <location>
        <begin position="55"/>
        <end position="80"/>
    </location>
</feature>
<evidence type="ECO:0000256" key="4">
    <source>
        <dbReference type="ARBA" id="ARBA00023306"/>
    </source>
</evidence>
<evidence type="ECO:0000256" key="6">
    <source>
        <dbReference type="SAM" id="MobiDB-lite"/>
    </source>
</evidence>
<protein>
    <recommendedName>
        <fullName evidence="7">Sororin C-terminal region domain-containing protein</fullName>
    </recommendedName>
</protein>
<feature type="domain" description="Sororin C-terminal region" evidence="7">
    <location>
        <begin position="273"/>
        <end position="296"/>
    </location>
</feature>
<proteinExistence type="inferred from homology"/>
<name>A0A9R1W7X1_LACSA</name>
<dbReference type="PANTHER" id="PTHR35740:SF1">
    <property type="entry name" value="OS12G0111700 PROTEIN"/>
    <property type="match status" value="1"/>
</dbReference>
<evidence type="ECO:0000313" key="9">
    <source>
        <dbReference type="Proteomes" id="UP000235145"/>
    </source>
</evidence>
<sequence length="305" mass="34647">MDNWKEIEILFLFFFHEKTEAMAEAEPEKQQRQQRVGGGSSILRKPFYDLTNLIPKPHRHSISTSSSQAKNPITSTDPAMSLSRTCSTQIHSLVQQQFAAPRDQHPLPTPRTPNDSVGDGKHLAYTGSQTLMKTRSKTKAAAVPVYPIHLERTINNMKGIPMQPRYPLMENTINMEPLSGVKFNNKKKAVLGSSLTDLSKKYEEKMVATPINYGALKKKDEGNSSMRLLRSRSNRYEVNGAEDSLESKSTKVHFPNNKKRSHSSKKSSKKFVLPQDFIDQQRAYFKEIDEYELQVEEEEADEVSS</sequence>
<dbReference type="Pfam" id="PF25220">
    <property type="entry name" value="Sororin_C"/>
    <property type="match status" value="1"/>
</dbReference>
<evidence type="ECO:0000256" key="2">
    <source>
        <dbReference type="ARBA" id="ARBA00022776"/>
    </source>
</evidence>
<dbReference type="InterPro" id="IPR057337">
    <property type="entry name" value="Sororin_C"/>
</dbReference>
<reference evidence="8 9" key="1">
    <citation type="journal article" date="2017" name="Nat. Commun.">
        <title>Genome assembly with in vitro proximity ligation data and whole-genome triplication in lettuce.</title>
        <authorList>
            <person name="Reyes-Chin-Wo S."/>
            <person name="Wang Z."/>
            <person name="Yang X."/>
            <person name="Kozik A."/>
            <person name="Arikit S."/>
            <person name="Song C."/>
            <person name="Xia L."/>
            <person name="Froenicke L."/>
            <person name="Lavelle D.O."/>
            <person name="Truco M.J."/>
            <person name="Xia R."/>
            <person name="Zhu S."/>
            <person name="Xu C."/>
            <person name="Xu H."/>
            <person name="Xu X."/>
            <person name="Cox K."/>
            <person name="Korf I."/>
            <person name="Meyers B.C."/>
            <person name="Michelmore R.W."/>
        </authorList>
    </citation>
    <scope>NUCLEOTIDE SEQUENCE [LARGE SCALE GENOMIC DNA]</scope>
    <source>
        <strain evidence="9">cv. Salinas</strain>
        <tissue evidence="8">Seedlings</tissue>
    </source>
</reference>
<keyword evidence="9" id="KW-1185">Reference proteome</keyword>
<comment type="caution">
    <text evidence="8">The sequence shown here is derived from an EMBL/GenBank/DDBJ whole genome shotgun (WGS) entry which is preliminary data.</text>
</comment>
<feature type="region of interest" description="Disordered" evidence="6">
    <location>
        <begin position="239"/>
        <end position="271"/>
    </location>
</feature>